<comment type="caution">
    <text evidence="1">The sequence shown here is derived from an EMBL/GenBank/DDBJ whole genome shotgun (WGS) entry which is preliminary data.</text>
</comment>
<dbReference type="Proteomes" id="UP001597451">
    <property type="component" value="Unassembled WGS sequence"/>
</dbReference>
<dbReference type="InterPro" id="IPR021617">
    <property type="entry name" value="DUF3231"/>
</dbReference>
<reference evidence="2" key="1">
    <citation type="journal article" date="2019" name="Int. J. Syst. Evol. Microbiol.">
        <title>The Global Catalogue of Microorganisms (GCM) 10K type strain sequencing project: providing services to taxonomists for standard genome sequencing and annotation.</title>
        <authorList>
            <consortium name="The Broad Institute Genomics Platform"/>
            <consortium name="The Broad Institute Genome Sequencing Center for Infectious Disease"/>
            <person name="Wu L."/>
            <person name="Ma J."/>
        </authorList>
    </citation>
    <scope>NUCLEOTIDE SEQUENCE [LARGE SCALE GENOMIC DNA]</scope>
    <source>
        <strain evidence="2">TISTR 1858</strain>
    </source>
</reference>
<gene>
    <name evidence="1" type="ORF">ACFSUN_12485</name>
</gene>
<evidence type="ECO:0000313" key="2">
    <source>
        <dbReference type="Proteomes" id="UP001597451"/>
    </source>
</evidence>
<protein>
    <submittedName>
        <fullName evidence="1">DUF3231 family protein</fullName>
    </submittedName>
</protein>
<evidence type="ECO:0000313" key="1">
    <source>
        <dbReference type="EMBL" id="MFD2629597.1"/>
    </source>
</evidence>
<keyword evidence="2" id="KW-1185">Reference proteome</keyword>
<accession>A0ABW5Q2S1</accession>
<name>A0ABW5Q2S1_9BACI</name>
<dbReference type="InterPro" id="IPR012347">
    <property type="entry name" value="Ferritin-like"/>
</dbReference>
<dbReference type="EMBL" id="JBHUMX010000036">
    <property type="protein sequence ID" value="MFD2629597.1"/>
    <property type="molecule type" value="Genomic_DNA"/>
</dbReference>
<dbReference type="Gene3D" id="1.20.1260.10">
    <property type="match status" value="2"/>
</dbReference>
<dbReference type="Pfam" id="PF11553">
    <property type="entry name" value="DUF3231"/>
    <property type="match status" value="2"/>
</dbReference>
<organism evidence="1 2">
    <name type="scientific">Oceanobacillus kapialis</name>
    <dbReference type="NCBI Taxonomy" id="481353"/>
    <lineage>
        <taxon>Bacteria</taxon>
        <taxon>Bacillati</taxon>
        <taxon>Bacillota</taxon>
        <taxon>Bacilli</taxon>
        <taxon>Bacillales</taxon>
        <taxon>Bacillaceae</taxon>
        <taxon>Oceanobacillus</taxon>
    </lineage>
</organism>
<proteinExistence type="predicted"/>
<dbReference type="RefSeq" id="WP_379562388.1">
    <property type="nucleotide sequence ID" value="NZ_JBHUMX010000036.1"/>
</dbReference>
<sequence>MGEKQLKNRLTASEVSNLWAAYQSNSVTKVGLSYFLNHVEDQDIKALLEECKLLSEQELKEISTLFQAENYPIPQGFTEEDVQKDAPRLFSDALYLEYVFNMFIIALNTYSMALSVSEREDVVTFFSKCLDSARKLHLKTKILTKEKGLHAKHPLLPVPKEIEFVKKDSFLSGWFGKRRPLLGMEISNLLFHSKRNALGHALITGFSQVATTKELRSFFEKGKDISEKHLTVFTTLLRNESMDQGTTMMTSEVSVSKTAPFSDKFMMYIVTSLINSSIGQYGVSLSSSPRHDLGLHYTRLIADISKYANESANILIDKGWMEQPPIAADRKELAK</sequence>